<dbReference type="EMBL" id="KV784354">
    <property type="protein sequence ID" value="OEU20791.1"/>
    <property type="molecule type" value="Genomic_DNA"/>
</dbReference>
<evidence type="ECO:0000313" key="3">
    <source>
        <dbReference type="Proteomes" id="UP000095751"/>
    </source>
</evidence>
<dbReference type="KEGG" id="fcy:FRACYDRAFT_234424"/>
<dbReference type="InParanoid" id="A0A1E7FRJ5"/>
<feature type="region of interest" description="Disordered" evidence="1">
    <location>
        <begin position="288"/>
        <end position="359"/>
    </location>
</feature>
<sequence length="424" mass="46147">MSTRTPQLPQNGRDSNTERVDSSPLVSSSIELIASERRKKVRDGLLRFAKKKGKKMKKKKNTKVTKDRSMPPLGLPGVVRPKDSSNDVQDITIRGTCHTSSKRQITMPTTNTKKRLKVGVEDIANANDREEETGVDIPVPATAVATAIGGHTSNSTDDILMDTPTNDQATLFFGPLLSSVSSCGYSSCSSMGTDIGDIGTIFSISFEDKRVPPHTDVIMCMGNADNNDDGDGEDEDEDDISCLTFSNLIDSLDDTFPIPNERDTALNTGFLTSSSPIGWPMRIDKLTSGNGKENMNMDILGPFPSPSTRRVPDKSIASSSTAALDPSSIDPFSDLSTRSNGQCQMDKHRRYNNDEKREATGSKICSSGENFMFANMPTVWSTSLPCASLFLTTEKEQVVTEDTVMKTVDDPDQDEVMNAEILSS</sequence>
<proteinExistence type="predicted"/>
<protein>
    <submittedName>
        <fullName evidence="2">Uncharacterized protein</fullName>
    </submittedName>
</protein>
<dbReference type="AlphaFoldDB" id="A0A1E7FRJ5"/>
<keyword evidence="3" id="KW-1185">Reference proteome</keyword>
<feature type="region of interest" description="Disordered" evidence="1">
    <location>
        <begin position="52"/>
        <end position="86"/>
    </location>
</feature>
<feature type="compositionally biased region" description="Polar residues" evidence="1">
    <location>
        <begin position="334"/>
        <end position="343"/>
    </location>
</feature>
<gene>
    <name evidence="2" type="ORF">FRACYDRAFT_234424</name>
</gene>
<name>A0A1E7FRJ5_9STRA</name>
<accession>A0A1E7FRJ5</accession>
<feature type="region of interest" description="Disordered" evidence="1">
    <location>
        <begin position="1"/>
        <end position="26"/>
    </location>
</feature>
<reference evidence="2 3" key="1">
    <citation type="submission" date="2016-09" db="EMBL/GenBank/DDBJ databases">
        <title>Extensive genetic diversity and differential bi-allelic expression allows diatom success in the polar Southern Ocean.</title>
        <authorList>
            <consortium name="DOE Joint Genome Institute"/>
            <person name="Mock T."/>
            <person name="Otillar R.P."/>
            <person name="Strauss J."/>
            <person name="Dupont C."/>
            <person name="Frickenhaus S."/>
            <person name="Maumus F."/>
            <person name="Mcmullan M."/>
            <person name="Sanges R."/>
            <person name="Schmutz J."/>
            <person name="Toseland A."/>
            <person name="Valas R."/>
            <person name="Veluchamy A."/>
            <person name="Ward B.J."/>
            <person name="Allen A."/>
            <person name="Barry K."/>
            <person name="Falciatore A."/>
            <person name="Ferrante M."/>
            <person name="Fortunato A.E."/>
            <person name="Gloeckner G."/>
            <person name="Gruber A."/>
            <person name="Hipkin R."/>
            <person name="Janech M."/>
            <person name="Kroth P."/>
            <person name="Leese F."/>
            <person name="Lindquist E."/>
            <person name="Lyon B.R."/>
            <person name="Martin J."/>
            <person name="Mayer C."/>
            <person name="Parker M."/>
            <person name="Quesneville H."/>
            <person name="Raymond J."/>
            <person name="Uhlig C."/>
            <person name="Valentin K.U."/>
            <person name="Worden A.Z."/>
            <person name="Armbrust E.V."/>
            <person name="Bowler C."/>
            <person name="Green B."/>
            <person name="Moulton V."/>
            <person name="Van Oosterhout C."/>
            <person name="Grigoriev I."/>
        </authorList>
    </citation>
    <scope>NUCLEOTIDE SEQUENCE [LARGE SCALE GENOMIC DNA]</scope>
    <source>
        <strain evidence="2 3">CCMP1102</strain>
    </source>
</reference>
<feature type="compositionally biased region" description="Polar residues" evidence="1">
    <location>
        <begin position="1"/>
        <end position="14"/>
    </location>
</feature>
<evidence type="ECO:0000313" key="2">
    <source>
        <dbReference type="EMBL" id="OEU20791.1"/>
    </source>
</evidence>
<evidence type="ECO:0000256" key="1">
    <source>
        <dbReference type="SAM" id="MobiDB-lite"/>
    </source>
</evidence>
<feature type="compositionally biased region" description="Basic residues" evidence="1">
    <location>
        <begin position="52"/>
        <end position="63"/>
    </location>
</feature>
<organism evidence="2 3">
    <name type="scientific">Fragilariopsis cylindrus CCMP1102</name>
    <dbReference type="NCBI Taxonomy" id="635003"/>
    <lineage>
        <taxon>Eukaryota</taxon>
        <taxon>Sar</taxon>
        <taxon>Stramenopiles</taxon>
        <taxon>Ochrophyta</taxon>
        <taxon>Bacillariophyta</taxon>
        <taxon>Bacillariophyceae</taxon>
        <taxon>Bacillariophycidae</taxon>
        <taxon>Bacillariales</taxon>
        <taxon>Bacillariaceae</taxon>
        <taxon>Fragilariopsis</taxon>
    </lineage>
</organism>
<dbReference type="Proteomes" id="UP000095751">
    <property type="component" value="Unassembled WGS sequence"/>
</dbReference>